<name>A0A6A6S6U3_9PLEO</name>
<dbReference type="Proteomes" id="UP000799753">
    <property type="component" value="Unassembled WGS sequence"/>
</dbReference>
<evidence type="ECO:0000313" key="3">
    <source>
        <dbReference type="Proteomes" id="UP000799753"/>
    </source>
</evidence>
<feature type="region of interest" description="Disordered" evidence="1">
    <location>
        <begin position="185"/>
        <end position="206"/>
    </location>
</feature>
<evidence type="ECO:0000256" key="1">
    <source>
        <dbReference type="SAM" id="MobiDB-lite"/>
    </source>
</evidence>
<dbReference type="AlphaFoldDB" id="A0A6A6S6U3"/>
<dbReference type="EMBL" id="MU006780">
    <property type="protein sequence ID" value="KAF2643355.1"/>
    <property type="molecule type" value="Genomic_DNA"/>
</dbReference>
<dbReference type="OrthoDB" id="10479068at2759"/>
<proteinExistence type="predicted"/>
<gene>
    <name evidence="2" type="ORF">P280DRAFT_250513</name>
</gene>
<reference evidence="2" key="1">
    <citation type="journal article" date="2020" name="Stud. Mycol.">
        <title>101 Dothideomycetes genomes: a test case for predicting lifestyles and emergence of pathogens.</title>
        <authorList>
            <person name="Haridas S."/>
            <person name="Albert R."/>
            <person name="Binder M."/>
            <person name="Bloem J."/>
            <person name="Labutti K."/>
            <person name="Salamov A."/>
            <person name="Andreopoulos B."/>
            <person name="Baker S."/>
            <person name="Barry K."/>
            <person name="Bills G."/>
            <person name="Bluhm B."/>
            <person name="Cannon C."/>
            <person name="Castanera R."/>
            <person name="Culley D."/>
            <person name="Daum C."/>
            <person name="Ezra D."/>
            <person name="Gonzalez J."/>
            <person name="Henrissat B."/>
            <person name="Kuo A."/>
            <person name="Liang C."/>
            <person name="Lipzen A."/>
            <person name="Lutzoni F."/>
            <person name="Magnuson J."/>
            <person name="Mondo S."/>
            <person name="Nolan M."/>
            <person name="Ohm R."/>
            <person name="Pangilinan J."/>
            <person name="Park H.-J."/>
            <person name="Ramirez L."/>
            <person name="Alfaro M."/>
            <person name="Sun H."/>
            <person name="Tritt A."/>
            <person name="Yoshinaga Y."/>
            <person name="Zwiers L.-H."/>
            <person name="Turgeon B."/>
            <person name="Goodwin S."/>
            <person name="Spatafora J."/>
            <person name="Crous P."/>
            <person name="Grigoriev I."/>
        </authorList>
    </citation>
    <scope>NUCLEOTIDE SEQUENCE</scope>
    <source>
        <strain evidence="2">CBS 473.64</strain>
    </source>
</reference>
<protein>
    <submittedName>
        <fullName evidence="2">Uncharacterized protein</fullName>
    </submittedName>
</protein>
<keyword evidence="3" id="KW-1185">Reference proteome</keyword>
<sequence>MHFSTWLTEMEEPAYINPSPCRYQLEPAPSPSPVLVAYNSEPALDDHALRGHTWWQSRPWLLTVLTSQDPYGTAARLPPTQMQEALHMLAQRGTRMHNILNLRRGCQRTHGFPQLEWDIFRELAPRFLAGEFKFAQINWHAIGWKDKLRFEEEVDRACAVRNRQITTLIVRLEELEAKFGIRGKEGEQCDSTHGSDEETGGVRLWP</sequence>
<accession>A0A6A6S6U3</accession>
<organism evidence="2 3">
    <name type="scientific">Massarina eburnea CBS 473.64</name>
    <dbReference type="NCBI Taxonomy" id="1395130"/>
    <lineage>
        <taxon>Eukaryota</taxon>
        <taxon>Fungi</taxon>
        <taxon>Dikarya</taxon>
        <taxon>Ascomycota</taxon>
        <taxon>Pezizomycotina</taxon>
        <taxon>Dothideomycetes</taxon>
        <taxon>Pleosporomycetidae</taxon>
        <taxon>Pleosporales</taxon>
        <taxon>Massarineae</taxon>
        <taxon>Massarinaceae</taxon>
        <taxon>Massarina</taxon>
    </lineage>
</organism>
<evidence type="ECO:0000313" key="2">
    <source>
        <dbReference type="EMBL" id="KAF2643355.1"/>
    </source>
</evidence>